<keyword evidence="1" id="KW-0175">Coiled coil</keyword>
<evidence type="ECO:0000313" key="3">
    <source>
        <dbReference type="Proteomes" id="UP000235162"/>
    </source>
</evidence>
<dbReference type="RefSeq" id="WP_066049823.1">
    <property type="nucleotide sequence ID" value="NZ_BMYL01000009.1"/>
</dbReference>
<dbReference type="EMBL" id="PKUR01000002">
    <property type="protein sequence ID" value="PLW86836.1"/>
    <property type="molecule type" value="Genomic_DNA"/>
</dbReference>
<reference evidence="2 3" key="1">
    <citation type="submission" date="2018-01" db="EMBL/GenBank/DDBJ databases">
        <title>The draft genome sequence of Halioglobus japonicus S1-36.</title>
        <authorList>
            <person name="Du Z.-J."/>
            <person name="Shi M.-J."/>
        </authorList>
    </citation>
    <scope>NUCLEOTIDE SEQUENCE [LARGE SCALE GENOMIC DNA]</scope>
    <source>
        <strain evidence="2 3">S1-36</strain>
    </source>
</reference>
<protein>
    <submittedName>
        <fullName evidence="2">Uncharacterized protein</fullName>
    </submittedName>
</protein>
<evidence type="ECO:0000256" key="1">
    <source>
        <dbReference type="SAM" id="Coils"/>
    </source>
</evidence>
<proteinExistence type="predicted"/>
<comment type="caution">
    <text evidence="2">The sequence shown here is derived from an EMBL/GenBank/DDBJ whole genome shotgun (WGS) entry which is preliminary data.</text>
</comment>
<keyword evidence="3" id="KW-1185">Reference proteome</keyword>
<name>A0AAP8SNU3_9GAMM</name>
<dbReference type="KEGG" id="hja:BST95_11705"/>
<dbReference type="Proteomes" id="UP000235162">
    <property type="component" value="Unassembled WGS sequence"/>
</dbReference>
<evidence type="ECO:0000313" key="2">
    <source>
        <dbReference type="EMBL" id="PLW86836.1"/>
    </source>
</evidence>
<organism evidence="2 3">
    <name type="scientific">Halioglobus japonicus</name>
    <dbReference type="NCBI Taxonomy" id="930805"/>
    <lineage>
        <taxon>Bacteria</taxon>
        <taxon>Pseudomonadati</taxon>
        <taxon>Pseudomonadota</taxon>
        <taxon>Gammaproteobacteria</taxon>
        <taxon>Cellvibrionales</taxon>
        <taxon>Halieaceae</taxon>
        <taxon>Halioglobus</taxon>
    </lineage>
</organism>
<sequence>MSLIDLLKQKVEKQMAVYDEQLEAAQANARARKAQAEADLADADLDEEILGQVNDIKEKLAEGQAYLKELADASEDKAEEIKARAAAFFQ</sequence>
<accession>A0AAP8SNU3</accession>
<dbReference type="AlphaFoldDB" id="A0AAP8SNU3"/>
<gene>
    <name evidence="2" type="ORF">C0029_10705</name>
</gene>
<feature type="coiled-coil region" evidence="1">
    <location>
        <begin position="8"/>
        <end position="46"/>
    </location>
</feature>